<dbReference type="GO" id="GO:0005524">
    <property type="term" value="F:ATP binding"/>
    <property type="evidence" value="ECO:0007669"/>
    <property type="project" value="UniProtKB-UniRule"/>
</dbReference>
<dbReference type="GO" id="GO:0016459">
    <property type="term" value="C:myosin complex"/>
    <property type="evidence" value="ECO:0007669"/>
    <property type="project" value="UniProtKB-KW"/>
</dbReference>
<feature type="coiled-coil region" evidence="7">
    <location>
        <begin position="1795"/>
        <end position="1864"/>
    </location>
</feature>
<feature type="compositionally biased region" description="Polar residues" evidence="8">
    <location>
        <begin position="1596"/>
        <end position="1616"/>
    </location>
</feature>
<keyword evidence="3 6" id="KW-0518">Myosin</keyword>
<dbReference type="Pfam" id="PF00063">
    <property type="entry name" value="Myosin_head"/>
    <property type="match status" value="2"/>
</dbReference>
<dbReference type="InterPro" id="IPR000048">
    <property type="entry name" value="IQ_motif_EF-hand-BS"/>
</dbReference>
<evidence type="ECO:0000256" key="1">
    <source>
        <dbReference type="ARBA" id="ARBA00022741"/>
    </source>
</evidence>
<keyword evidence="7" id="KW-0175">Coiled coil</keyword>
<evidence type="ECO:0000256" key="7">
    <source>
        <dbReference type="SAM" id="Coils"/>
    </source>
</evidence>
<proteinExistence type="inferred from homology"/>
<dbReference type="Gene3D" id="1.10.10.820">
    <property type="match status" value="1"/>
</dbReference>
<dbReference type="GO" id="GO:0051015">
    <property type="term" value="F:actin filament binding"/>
    <property type="evidence" value="ECO:0007669"/>
    <property type="project" value="TreeGrafter"/>
</dbReference>
<evidence type="ECO:0000313" key="11">
    <source>
        <dbReference type="Proteomes" id="UP001054902"/>
    </source>
</evidence>
<feature type="region of interest" description="Disordered" evidence="8">
    <location>
        <begin position="202"/>
        <end position="227"/>
    </location>
</feature>
<feature type="region of interest" description="Disordered" evidence="8">
    <location>
        <begin position="747"/>
        <end position="768"/>
    </location>
</feature>
<feature type="compositionally biased region" description="Low complexity" evidence="8">
    <location>
        <begin position="1696"/>
        <end position="1712"/>
    </location>
</feature>
<gene>
    <name evidence="10" type="ORF">CTEN210_01696</name>
</gene>
<keyword evidence="5 6" id="KW-0009">Actin-binding</keyword>
<feature type="region of interest" description="Disordered" evidence="8">
    <location>
        <begin position="1936"/>
        <end position="1961"/>
    </location>
</feature>
<feature type="region of interest" description="Disordered" evidence="8">
    <location>
        <begin position="106"/>
        <end position="125"/>
    </location>
</feature>
<feature type="region of interest" description="Disordered" evidence="8">
    <location>
        <begin position="243"/>
        <end position="269"/>
    </location>
</feature>
<feature type="binding site" evidence="6">
    <location>
        <begin position="279"/>
        <end position="286"/>
    </location>
    <ligand>
        <name>ATP</name>
        <dbReference type="ChEBI" id="CHEBI:30616"/>
    </ligand>
</feature>
<evidence type="ECO:0000256" key="8">
    <source>
        <dbReference type="SAM" id="MobiDB-lite"/>
    </source>
</evidence>
<evidence type="ECO:0000256" key="6">
    <source>
        <dbReference type="PROSITE-ProRule" id="PRU00782"/>
    </source>
</evidence>
<feature type="compositionally biased region" description="Low complexity" evidence="8">
    <location>
        <begin position="259"/>
        <end position="269"/>
    </location>
</feature>
<evidence type="ECO:0000313" key="10">
    <source>
        <dbReference type="EMBL" id="GFH45222.1"/>
    </source>
</evidence>
<keyword evidence="4 6" id="KW-0505">Motor protein</keyword>
<dbReference type="GO" id="GO:0005737">
    <property type="term" value="C:cytoplasm"/>
    <property type="evidence" value="ECO:0007669"/>
    <property type="project" value="TreeGrafter"/>
</dbReference>
<dbReference type="Gene3D" id="1.20.120.720">
    <property type="entry name" value="Myosin VI head, motor domain, U50 subdomain"/>
    <property type="match status" value="1"/>
</dbReference>
<dbReference type="Gene3D" id="3.40.850.10">
    <property type="entry name" value="Kinesin motor domain"/>
    <property type="match status" value="1"/>
</dbReference>
<evidence type="ECO:0000259" key="9">
    <source>
        <dbReference type="PROSITE" id="PS51456"/>
    </source>
</evidence>
<dbReference type="EMBL" id="BLLK01000020">
    <property type="protein sequence ID" value="GFH45222.1"/>
    <property type="molecule type" value="Genomic_DNA"/>
</dbReference>
<dbReference type="CDD" id="cd00124">
    <property type="entry name" value="MYSc"/>
    <property type="match status" value="1"/>
</dbReference>
<dbReference type="SMART" id="SM00015">
    <property type="entry name" value="IQ"/>
    <property type="match status" value="5"/>
</dbReference>
<dbReference type="PROSITE" id="PS50096">
    <property type="entry name" value="IQ"/>
    <property type="match status" value="2"/>
</dbReference>
<comment type="caution">
    <text evidence="10">The sequence shown here is derived from an EMBL/GenBank/DDBJ whole genome shotgun (WGS) entry which is preliminary data.</text>
</comment>
<dbReference type="PANTHER" id="PTHR13140:SF845">
    <property type="entry name" value="MYOSIN-LIKE PROTEIN"/>
    <property type="match status" value="1"/>
</dbReference>
<name>A0AAD3CFM1_9STRA</name>
<dbReference type="GO" id="GO:0007015">
    <property type="term" value="P:actin filament organization"/>
    <property type="evidence" value="ECO:0007669"/>
    <property type="project" value="TreeGrafter"/>
</dbReference>
<keyword evidence="2 6" id="KW-0067">ATP-binding</keyword>
<evidence type="ECO:0000256" key="2">
    <source>
        <dbReference type="ARBA" id="ARBA00022840"/>
    </source>
</evidence>
<evidence type="ECO:0000256" key="5">
    <source>
        <dbReference type="ARBA" id="ARBA00023203"/>
    </source>
</evidence>
<dbReference type="Gene3D" id="1.20.5.190">
    <property type="match status" value="2"/>
</dbReference>
<dbReference type="PANTHER" id="PTHR13140">
    <property type="entry name" value="MYOSIN"/>
    <property type="match status" value="1"/>
</dbReference>
<organism evidence="10 11">
    <name type="scientific">Chaetoceros tenuissimus</name>
    <dbReference type="NCBI Taxonomy" id="426638"/>
    <lineage>
        <taxon>Eukaryota</taxon>
        <taxon>Sar</taxon>
        <taxon>Stramenopiles</taxon>
        <taxon>Ochrophyta</taxon>
        <taxon>Bacillariophyta</taxon>
        <taxon>Coscinodiscophyceae</taxon>
        <taxon>Chaetocerotophycidae</taxon>
        <taxon>Chaetocerotales</taxon>
        <taxon>Chaetocerotaceae</taxon>
        <taxon>Chaetoceros</taxon>
    </lineage>
</organism>
<evidence type="ECO:0000256" key="4">
    <source>
        <dbReference type="ARBA" id="ARBA00023175"/>
    </source>
</evidence>
<sequence length="1961" mass="222440">MVESNKVWVRTSCLDIAVHGKSKSSNTRALPGTVVNSDQFHWGWAKGRIIDSDHKPNDQNNLEYSEDEDVKVYIEDMESSHNHSEITLKGSSFIKGDVVMDNIYGNNTALGDDDESDDGYESQDENVDKYPDDLITLTHLHEPAVVYSLGKRYSRDKIYTSTGPILIALNPFKSCKKLYNEEIMKKYWTMGEGRMLGIASDISSSDSESKDNAGGAEDDQNLPPHVYGIADDSFRTMMMKLKESTSKSGSAGGRRRRSPASSSANAAGNSCSQSILVSGESGAGKTVTTKFIMQYLATLSKRSHHPSENEAASSPENGDKTKVDIEQQVLQSNPILESFGNARTIRNDNSSRFGKFIEIQFTDLGHLAGASIETYLLEKVRLVTQMEGERNYHIFYELLEGLSDEELDTYHLTNYTVEDFIMTNQSGTYDRRDGVSDYDTFESLVVAMNTMGFSKDEQTDIFSLVCALLHASNLTFKSITADESEIDMENEHMNAFLNLMGLTGEDLNRALCYFSIVAGREKHQRSNSKEKAEKGLLALIKTTYGALFTHVVKRVNDCIAIFHSNTKNGIDHTAAAASIGVLDIFGFESFKTNSFEQLCINYCNEALQQQFNLFVLKNEQEEYKNEGIQWSYVEFPDNQDVLDLISKKATGILSILDDQCKAPGTTDKTFINDLYQKVSRHKRFQADYRQVGARKFAIVHYAGSVEYDSEGFVEKNRDELPKEATELLLSSSNSFVKNLAEIISGVSEPKSSSTPRAKSKSKSTVGGQFSRQLQELRQKIDLTTPHYIRCLKPNDELEPENFNPLVVADQLRCAGVIEAVRVSRLGYPQRYTHSKFIERYRILGLKALKAGNKRKPVESLVNAIVEKIVELSAKNDGKPDETSFSGIQLGKTKVFLRREAYEMIEKLRNIEMREAAVNIQKIARGCMVHKVFVQKKQAALTLQCFSRCVKARQVVQMERQIYNAVVIQKSFRCFRERKTYTVIQLVANALQKRHRGNKGRETYILVLRFAKAVVIQKSWRMHKYLQIYRKMKASATRIQCLFRSSKSKQKLLRLKKAAKDLQNTANERDQLRSENKRLLKALNDATAKILNLEESIKNNPLEQELEDRKSDVLNLANELEETKLLFDNEKSRASEAEQLIAAKDAELSNLTIEHNALKERCEAKDKDIEQHLNALQVLNENLEQTKSDKDGLQNLVASMESKADSIQKDFESTVAAKDDETALLTSRIQELQEQIKVECEERSTVQKSLDDATRELNRANAETSHLKNSIEEGKGEAQLAQDTLDNMKVENEELLAKVEIQSKDIENLRAVEVEKYHLESEVERKENEIQCLQRKSEEALEKLETLNAQKEEICEHLAQSKAKYDELLQNMNEESSSSNLLKDEVQNLRSRMSDLEAEKVKLEGIVAKKEAEMIELKENLSISMKDLESLGQQLNCIKETLSKTEQERDQLKAESVDLRERLDSSQKNASDNDILESTVNSLRKEVEEILSDKDIYMKKLTEVQESLKEANAIITNLREKLDESSINEAKIKAEHDELQETLKKQQVELESLRVLSTERDDLQQKIDKLREELNITSELERKASLELDVILQNKSQNKNQLPSTPIYSMESSTGLTNHEEEDPRDEEISNLKDIIENLKEELTAVTETQSTKATDHGEDILVSEVAKAKEAAAGEILTLQDEVERLNAEIAKMKEGQSGSSQSSYSSPPASGDKVGRLIDSIMVKDEEIRDLRREISMLRDQLDATNISCLTDGQSHMFSRLAPVDDDDRSVISKIFNRGGQNRQQSFGADNKDITQLRSMNEALQNELDMVTVERDDLKIKLQEEKENAERELAAFGQTLQSVDEWRRLAEKLSRENNRLKLQKDDEVPDDPFGDLQDMEHDAMEEYDNCNKEFEKVKNVIGTASTIREEKEDRSVASLERRTFFSRFRGTNKKYDGAASRKQITPDDDDDNKSIFSSMW</sequence>
<evidence type="ECO:0000256" key="3">
    <source>
        <dbReference type="ARBA" id="ARBA00023123"/>
    </source>
</evidence>
<feature type="region of interest" description="Disordered" evidence="8">
    <location>
        <begin position="1693"/>
        <end position="1716"/>
    </location>
</feature>
<dbReference type="PROSITE" id="PS51456">
    <property type="entry name" value="MYOSIN_MOTOR"/>
    <property type="match status" value="1"/>
</dbReference>
<keyword evidence="1 6" id="KW-0547">Nucleotide-binding</keyword>
<feature type="region of interest" description="Actin-binding" evidence="6">
    <location>
        <begin position="773"/>
        <end position="795"/>
    </location>
</feature>
<keyword evidence="11" id="KW-1185">Reference proteome</keyword>
<feature type="coiled-coil region" evidence="7">
    <location>
        <begin position="1044"/>
        <end position="1579"/>
    </location>
</feature>
<feature type="compositionally biased region" description="Polar residues" evidence="8">
    <location>
        <begin position="749"/>
        <end position="768"/>
    </location>
</feature>
<dbReference type="Gene3D" id="1.20.58.530">
    <property type="match status" value="1"/>
</dbReference>
<dbReference type="Proteomes" id="UP001054902">
    <property type="component" value="Unassembled WGS sequence"/>
</dbReference>
<feature type="compositionally biased region" description="Acidic residues" evidence="8">
    <location>
        <begin position="111"/>
        <end position="125"/>
    </location>
</feature>
<dbReference type="InterPro" id="IPR027417">
    <property type="entry name" value="P-loop_NTPase"/>
</dbReference>
<dbReference type="Gene3D" id="6.20.240.20">
    <property type="match status" value="1"/>
</dbReference>
<dbReference type="InterPro" id="IPR001609">
    <property type="entry name" value="Myosin_head_motor_dom-like"/>
</dbReference>
<feature type="coiled-coil region" evidence="7">
    <location>
        <begin position="1722"/>
        <end position="1749"/>
    </location>
</feature>
<dbReference type="GO" id="GO:0016020">
    <property type="term" value="C:membrane"/>
    <property type="evidence" value="ECO:0007669"/>
    <property type="project" value="TreeGrafter"/>
</dbReference>
<feature type="region of interest" description="Disordered" evidence="8">
    <location>
        <begin position="1596"/>
        <end position="1626"/>
    </location>
</feature>
<protein>
    <recommendedName>
        <fullName evidence="9">Myosin motor domain-containing protein</fullName>
    </recommendedName>
</protein>
<dbReference type="PRINTS" id="PR00193">
    <property type="entry name" value="MYOSINHEAVY"/>
</dbReference>
<dbReference type="GO" id="GO:0000146">
    <property type="term" value="F:microfilament motor activity"/>
    <property type="evidence" value="ECO:0007669"/>
    <property type="project" value="TreeGrafter"/>
</dbReference>
<dbReference type="InterPro" id="IPR036961">
    <property type="entry name" value="Kinesin_motor_dom_sf"/>
</dbReference>
<dbReference type="SUPFAM" id="SSF52540">
    <property type="entry name" value="P-loop containing nucleoside triphosphate hydrolases"/>
    <property type="match status" value="2"/>
</dbReference>
<reference evidence="10 11" key="1">
    <citation type="journal article" date="2021" name="Sci. Rep.">
        <title>The genome of the diatom Chaetoceros tenuissimus carries an ancient integrated fragment of an extant virus.</title>
        <authorList>
            <person name="Hongo Y."/>
            <person name="Kimura K."/>
            <person name="Takaki Y."/>
            <person name="Yoshida Y."/>
            <person name="Baba S."/>
            <person name="Kobayashi G."/>
            <person name="Nagasaki K."/>
            <person name="Hano T."/>
            <person name="Tomaru Y."/>
        </authorList>
    </citation>
    <scope>NUCLEOTIDE SEQUENCE [LARGE SCALE GENOMIC DNA]</scope>
    <source>
        <strain evidence="10 11">NIES-3715</strain>
    </source>
</reference>
<comment type="similarity">
    <text evidence="6">Belongs to the TRAFAC class myosin-kinesin ATPase superfamily. Myosin family.</text>
</comment>
<feature type="domain" description="Myosin motor" evidence="9">
    <location>
        <begin position="129"/>
        <end position="909"/>
    </location>
</feature>
<dbReference type="SMART" id="SM00242">
    <property type="entry name" value="MYSc"/>
    <property type="match status" value="1"/>
</dbReference>
<accession>A0AAD3CFM1</accession>